<dbReference type="NCBIfam" id="TIGR00971">
    <property type="entry name" value="3a0106s03"/>
    <property type="match status" value="1"/>
</dbReference>
<keyword evidence="3" id="KW-0813">Transport</keyword>
<accession>A0A3S9AD49</accession>
<keyword evidence="4" id="KW-0732">Signal</keyword>
<dbReference type="CDD" id="cd01005">
    <property type="entry name" value="PBP2_CysP"/>
    <property type="match status" value="1"/>
</dbReference>
<dbReference type="PANTHER" id="PTHR30368">
    <property type="entry name" value="SULFATE-BINDING PROTEIN"/>
    <property type="match status" value="1"/>
</dbReference>
<dbReference type="InterPro" id="IPR034408">
    <property type="entry name" value="Sulphate/thiosulphate_BS"/>
</dbReference>
<keyword evidence="5" id="KW-0574">Periplasm</keyword>
<dbReference type="SUPFAM" id="SSF53850">
    <property type="entry name" value="Periplasmic binding protein-like II"/>
    <property type="match status" value="1"/>
</dbReference>
<evidence type="ECO:0000313" key="8">
    <source>
        <dbReference type="Proteomes" id="UP000272528"/>
    </source>
</evidence>
<reference evidence="8" key="1">
    <citation type="submission" date="2018-12" db="EMBL/GenBank/DDBJ databases">
        <title>Genome sequence of Peanibacillus sp.</title>
        <authorList>
            <person name="Subramani G."/>
            <person name="Srinivasan S."/>
            <person name="Kim M.K."/>
        </authorList>
    </citation>
    <scope>NUCLEOTIDE SEQUENCE [LARGE SCALE GENOMIC DNA]</scope>
    <source>
        <strain evidence="8">18JY67-1</strain>
    </source>
</reference>
<evidence type="ECO:0000256" key="5">
    <source>
        <dbReference type="ARBA" id="ARBA00022764"/>
    </source>
</evidence>
<protein>
    <submittedName>
        <fullName evidence="7">Sulfate ABC transporter substrate-binding protein</fullName>
    </submittedName>
</protein>
<dbReference type="InterPro" id="IPR005669">
    <property type="entry name" value="Thiosulph/SO4-bd"/>
</dbReference>
<keyword evidence="8" id="KW-1185">Reference proteome</keyword>
<name>A0A3S9AD49_9BACL</name>
<sequence length="369" mass="40139">MTACGWDQDPPNNANASSNSNNKASNNSTSGNTTTATNDATSDTNTDNSANAAPEATGPVELLNVSYDPTRELYAAYNKLFAAYWKQEHNQEVTIKQSHAGSGAQSRAVIDGLQADVVTLALGYDIDAIADKGLIDKGWQQKFDNNSSPYTSTIVFLVRKGNPKGIKDWNDLIKPGVQVITPNPKTSGGARWNYLAAWGYAMKQNNDDEDKAKEFVSKLFKNVPVLDSGARGSTTTFVEKGIGDVLLAWENEALLSVKELGADKFDIVYPSISILAEPPVAVVDKNVDKKGTRAVAEAYLDYLYTEEAQKLVAQNYYRPQLLSVAEQFADQFPDIPMLNIDDDFGGWAQAQKKHFADGGVFDQIYAPGS</sequence>
<evidence type="ECO:0000256" key="2">
    <source>
        <dbReference type="ARBA" id="ARBA00006099"/>
    </source>
</evidence>
<dbReference type="OrthoDB" id="9802127at2"/>
<dbReference type="KEGG" id="palb:EJC50_11065"/>
<comment type="subcellular location">
    <subcellularLocation>
        <location evidence="1">Periplasm</location>
    </subcellularLocation>
</comment>
<feature type="region of interest" description="Disordered" evidence="6">
    <location>
        <begin position="1"/>
        <end position="55"/>
    </location>
</feature>
<dbReference type="Pfam" id="PF13531">
    <property type="entry name" value="SBP_bac_11"/>
    <property type="match status" value="1"/>
</dbReference>
<evidence type="ECO:0000256" key="4">
    <source>
        <dbReference type="ARBA" id="ARBA00022729"/>
    </source>
</evidence>
<dbReference type="NCBIfam" id="NF008022">
    <property type="entry name" value="PRK10752.1"/>
    <property type="match status" value="1"/>
</dbReference>
<dbReference type="GO" id="GO:1901681">
    <property type="term" value="F:sulfur compound binding"/>
    <property type="evidence" value="ECO:0007669"/>
    <property type="project" value="InterPro"/>
</dbReference>
<dbReference type="NCBIfam" id="NF008106">
    <property type="entry name" value="PRK10852.1"/>
    <property type="match status" value="1"/>
</dbReference>
<evidence type="ECO:0000313" key="7">
    <source>
        <dbReference type="EMBL" id="AZN43649.1"/>
    </source>
</evidence>
<evidence type="ECO:0000256" key="1">
    <source>
        <dbReference type="ARBA" id="ARBA00004418"/>
    </source>
</evidence>
<gene>
    <name evidence="7" type="ORF">EJC50_11065</name>
</gene>
<comment type="similarity">
    <text evidence="2">Belongs to the prokaryotic sulfate-binding protein family.</text>
</comment>
<dbReference type="AlphaFoldDB" id="A0A3S9AD49"/>
<dbReference type="GO" id="GO:0140104">
    <property type="term" value="F:molecular carrier activity"/>
    <property type="evidence" value="ECO:0007669"/>
    <property type="project" value="InterPro"/>
</dbReference>
<evidence type="ECO:0000256" key="6">
    <source>
        <dbReference type="SAM" id="MobiDB-lite"/>
    </source>
</evidence>
<dbReference type="GO" id="GO:0042597">
    <property type="term" value="C:periplasmic space"/>
    <property type="evidence" value="ECO:0007669"/>
    <property type="project" value="UniProtKB-SubCell"/>
</dbReference>
<dbReference type="PANTHER" id="PTHR30368:SF2">
    <property type="entry name" value="SULFATE-BINDING PROTEIN"/>
    <property type="match status" value="1"/>
</dbReference>
<dbReference type="Gene3D" id="3.40.190.10">
    <property type="entry name" value="Periplasmic binding protein-like II"/>
    <property type="match status" value="2"/>
</dbReference>
<feature type="compositionally biased region" description="Low complexity" evidence="6">
    <location>
        <begin position="12"/>
        <end position="53"/>
    </location>
</feature>
<dbReference type="EMBL" id="CP034437">
    <property type="protein sequence ID" value="AZN43649.1"/>
    <property type="molecule type" value="Genomic_DNA"/>
</dbReference>
<proteinExistence type="inferred from homology"/>
<dbReference type="Proteomes" id="UP000272528">
    <property type="component" value="Chromosome"/>
</dbReference>
<dbReference type="PROSITE" id="PS00757">
    <property type="entry name" value="PROK_SULFATE_BIND_2"/>
    <property type="match status" value="1"/>
</dbReference>
<evidence type="ECO:0000256" key="3">
    <source>
        <dbReference type="ARBA" id="ARBA00022448"/>
    </source>
</evidence>
<organism evidence="7 8">
    <name type="scientific">Paenibacillus albus</name>
    <dbReference type="NCBI Taxonomy" id="2495582"/>
    <lineage>
        <taxon>Bacteria</taxon>
        <taxon>Bacillati</taxon>
        <taxon>Bacillota</taxon>
        <taxon>Bacilli</taxon>
        <taxon>Bacillales</taxon>
        <taxon>Paenibacillaceae</taxon>
        <taxon>Paenibacillus</taxon>
    </lineage>
</organism>
<dbReference type="GO" id="GO:1902358">
    <property type="term" value="P:sulfate transmembrane transport"/>
    <property type="evidence" value="ECO:0007669"/>
    <property type="project" value="InterPro"/>
</dbReference>